<sequence length="163" mass="18939">MKARFEFTCDIDVERYADAAGIACERVRWDATAYITSSIPDFAGLVNTEADRRYHRSARTRPGAVPRVQRRGRMRLRIGLTVAVERGRYAAWASVRPDEARDDLLAYITRSVEDLPILAEAKVPVRWHRPTRLRSRRTEWPICREDEQNCEPAPVPAEETWWE</sequence>
<protein>
    <submittedName>
        <fullName evidence="1">Uncharacterized protein</fullName>
    </submittedName>
</protein>
<dbReference type="EMBL" id="JAGSOH010000133">
    <property type="protein sequence ID" value="MBR7830441.1"/>
    <property type="molecule type" value="Genomic_DNA"/>
</dbReference>
<dbReference type="Proteomes" id="UP000676325">
    <property type="component" value="Unassembled WGS sequence"/>
</dbReference>
<organism evidence="1 2">
    <name type="scientific">Actinospica acidithermotolerans</name>
    <dbReference type="NCBI Taxonomy" id="2828514"/>
    <lineage>
        <taxon>Bacteria</taxon>
        <taxon>Bacillati</taxon>
        <taxon>Actinomycetota</taxon>
        <taxon>Actinomycetes</taxon>
        <taxon>Catenulisporales</taxon>
        <taxon>Actinospicaceae</taxon>
        <taxon>Actinospica</taxon>
    </lineage>
</organism>
<evidence type="ECO:0000313" key="2">
    <source>
        <dbReference type="Proteomes" id="UP000676325"/>
    </source>
</evidence>
<dbReference type="AlphaFoldDB" id="A0A941IPH7"/>
<evidence type="ECO:0000313" key="1">
    <source>
        <dbReference type="EMBL" id="MBR7830441.1"/>
    </source>
</evidence>
<keyword evidence="2" id="KW-1185">Reference proteome</keyword>
<name>A0A941IPH7_9ACTN</name>
<proteinExistence type="predicted"/>
<gene>
    <name evidence="1" type="ORF">KDK95_29340</name>
</gene>
<reference evidence="1" key="1">
    <citation type="submission" date="2021-04" db="EMBL/GenBank/DDBJ databases">
        <title>Genome based classification of Actinospica acidithermotolerans sp. nov., an actinobacterium isolated from an Indonesian hot spring.</title>
        <authorList>
            <person name="Kusuma A.B."/>
            <person name="Putra K.E."/>
            <person name="Nafisah S."/>
            <person name="Loh J."/>
            <person name="Nouioui I."/>
            <person name="Goodfellow M."/>
        </authorList>
    </citation>
    <scope>NUCLEOTIDE SEQUENCE</scope>
    <source>
        <strain evidence="1">MGRD01-02</strain>
    </source>
</reference>
<dbReference type="RefSeq" id="WP_212521567.1">
    <property type="nucleotide sequence ID" value="NZ_JAGSOH010000133.1"/>
</dbReference>
<accession>A0A941IPH7</accession>
<comment type="caution">
    <text evidence="1">The sequence shown here is derived from an EMBL/GenBank/DDBJ whole genome shotgun (WGS) entry which is preliminary data.</text>
</comment>